<evidence type="ECO:0000256" key="1">
    <source>
        <dbReference type="SAM" id="Phobius"/>
    </source>
</evidence>
<feature type="transmembrane region" description="Helical" evidence="1">
    <location>
        <begin position="29"/>
        <end position="52"/>
    </location>
</feature>
<dbReference type="Proteomes" id="UP000222310">
    <property type="component" value="Unassembled WGS sequence"/>
</dbReference>
<comment type="caution">
    <text evidence="2">The sequence shown here is derived from an EMBL/GenBank/DDBJ whole genome shotgun (WGS) entry which is preliminary data.</text>
</comment>
<protein>
    <submittedName>
        <fullName evidence="2">Uncharacterized protein</fullName>
    </submittedName>
</protein>
<dbReference type="AlphaFoldDB" id="A0A9Q6EKK6"/>
<sequence length="70" mass="7219">MLQITDIENNELFNEISNEESVSVSGCEVAPYAFAAAALTAGLFAGLIAFGVSSLMSEMANPTAGSFAQV</sequence>
<dbReference type="EMBL" id="LAHD01000047">
    <property type="protein sequence ID" value="PHK02838.1"/>
    <property type="molecule type" value="Genomic_DNA"/>
</dbReference>
<dbReference type="GeneID" id="57093888"/>
<gene>
    <name evidence="2" type="ORF">VF08_17490</name>
</gene>
<reference evidence="2 3" key="1">
    <citation type="submission" date="2015-02" db="EMBL/GenBank/DDBJ databases">
        <title>Nostoc linckia genome annotation.</title>
        <authorList>
            <person name="Zhou Z."/>
        </authorList>
    </citation>
    <scope>NUCLEOTIDE SEQUENCE [LARGE SCALE GENOMIC DNA]</scope>
    <source>
        <strain evidence="3">z8</strain>
    </source>
</reference>
<dbReference type="RefSeq" id="WP_099067953.1">
    <property type="nucleotide sequence ID" value="NZ_LAHD01000047.1"/>
</dbReference>
<keyword evidence="1" id="KW-0472">Membrane</keyword>
<evidence type="ECO:0000313" key="3">
    <source>
        <dbReference type="Proteomes" id="UP000222310"/>
    </source>
</evidence>
<name>A0A9Q6EKK6_NOSLI</name>
<evidence type="ECO:0000313" key="2">
    <source>
        <dbReference type="EMBL" id="PHK02838.1"/>
    </source>
</evidence>
<proteinExistence type="predicted"/>
<organism evidence="2 3">
    <name type="scientific">Nostoc linckia z8</name>
    <dbReference type="NCBI Taxonomy" id="1628746"/>
    <lineage>
        <taxon>Bacteria</taxon>
        <taxon>Bacillati</taxon>
        <taxon>Cyanobacteriota</taxon>
        <taxon>Cyanophyceae</taxon>
        <taxon>Nostocales</taxon>
        <taxon>Nostocaceae</taxon>
        <taxon>Nostoc</taxon>
    </lineage>
</organism>
<accession>A0A9Q6EKK6</accession>
<keyword evidence="1" id="KW-1133">Transmembrane helix</keyword>
<keyword evidence="1" id="KW-0812">Transmembrane</keyword>